<feature type="short sequence motif" description="GXSXG" evidence="4">
    <location>
        <begin position="78"/>
        <end position="82"/>
    </location>
</feature>
<dbReference type="Pfam" id="PF01734">
    <property type="entry name" value="Patatin"/>
    <property type="match status" value="1"/>
</dbReference>
<keyword evidence="2 4" id="KW-0442">Lipid degradation</keyword>
<dbReference type="InterPro" id="IPR002641">
    <property type="entry name" value="PNPLA_dom"/>
</dbReference>
<dbReference type="PANTHER" id="PTHR14226:SF29">
    <property type="entry name" value="NEUROPATHY TARGET ESTERASE SWS"/>
    <property type="match status" value="1"/>
</dbReference>
<accession>A0A7G9QQJ3</accession>
<feature type="domain" description="PNPLA" evidence="6">
    <location>
        <begin position="47"/>
        <end position="239"/>
    </location>
</feature>
<dbReference type="Gene3D" id="3.40.1090.10">
    <property type="entry name" value="Cytosolic phospholipase A2 catalytic domain"/>
    <property type="match status" value="2"/>
</dbReference>
<gene>
    <name evidence="7" type="ORF">H9L17_10390</name>
</gene>
<reference evidence="7 8" key="1">
    <citation type="submission" date="2020-08" db="EMBL/GenBank/DDBJ databases">
        <title>Genome sequence of Thermomonas brevis KACC 16975T.</title>
        <authorList>
            <person name="Hyun D.-W."/>
            <person name="Bae J.-W."/>
        </authorList>
    </citation>
    <scope>NUCLEOTIDE SEQUENCE [LARGE SCALE GENOMIC DNA]</scope>
    <source>
        <strain evidence="7 8">KACC 16975</strain>
    </source>
</reference>
<keyword evidence="3 4" id="KW-0443">Lipid metabolism</keyword>
<sequence length="754" mass="81221">MENGKDVRTWPTRLRTGALLMLACVAGLSPLAAGAAAADAPADCVGLVLGGGGARGAAHVGVLKVLERERIPVCAVAGTSMGAIVGGLYAAGYDAAELEKLVGAIDWADVLVDDPARRILPMERKDEDFRHLLDLEIGYRDGRLGIPAGLVRGQKLMLLLRRLTLSTWKTPDFDHLPIPFRAVATDIVTGQKQVFADGDLAVAIRASMSVPGAFAPVKVGERLLVDGGLAENVPVSEVRALGARRMIVVDVGSPLLGEDGLTSPAAVLNQAVTALMAEKTARDLDTLGSGDVLLRPDLGDITSGQFNRSAEAVAAGERAAEAMLPQLRAFAVAPEQYAALRAHQRHRDFDPGLLAFLDVEPGHSPSATRRVAWAAEGLVGRRFDLDTVENDIGRAYGDGRFETIDYRLVQRDGQTGLEIMPQQKPWTAFGKVGLQLDDDFNGRSNYLLSAELVFNDVNRIGGQWRNLLQLGRVSGVRSEFHQPFGDGGAFYVEPALDLHSESLPLWQDGQVQVAEYRLLRRQFSLEAGYSPRPEWRVSLALVGGKDSVRRGIGDEQWPSRGAESFAGLRFGATWDTLDSVSFPTRGTRAEFELLSLQPWANAQAEGEVVRAAFDQAFSWRRYHVLLGARVASAIDDQAAFRSQTFLGGFLNLSGFSERSLTGTQAALVRGVFYRRTGDTSRLFALPLYVGGSVEAGNVWNERRAFGSGTPIFAGSVFAGLDTPLGPVFLGFGRNSSGADSWYLSFGSMLRPASD</sequence>
<evidence type="ECO:0000256" key="4">
    <source>
        <dbReference type="PROSITE-ProRule" id="PRU01161"/>
    </source>
</evidence>
<dbReference type="GO" id="GO:0016787">
    <property type="term" value="F:hydrolase activity"/>
    <property type="evidence" value="ECO:0007669"/>
    <property type="project" value="UniProtKB-UniRule"/>
</dbReference>
<dbReference type="RefSeq" id="WP_187569386.1">
    <property type="nucleotide sequence ID" value="NZ_CP060711.1"/>
</dbReference>
<evidence type="ECO:0000313" key="7">
    <source>
        <dbReference type="EMBL" id="QNN45618.1"/>
    </source>
</evidence>
<feature type="active site" description="Nucleophile" evidence="4">
    <location>
        <position position="80"/>
    </location>
</feature>
<name>A0A7G9QQJ3_9GAMM</name>
<evidence type="ECO:0000256" key="3">
    <source>
        <dbReference type="ARBA" id="ARBA00023098"/>
    </source>
</evidence>
<keyword evidence="1 4" id="KW-0378">Hydrolase</keyword>
<evidence type="ECO:0000313" key="8">
    <source>
        <dbReference type="Proteomes" id="UP000515977"/>
    </source>
</evidence>
<dbReference type="EMBL" id="CP060711">
    <property type="protein sequence ID" value="QNN45618.1"/>
    <property type="molecule type" value="Genomic_DNA"/>
</dbReference>
<dbReference type="Proteomes" id="UP000515977">
    <property type="component" value="Chromosome"/>
</dbReference>
<dbReference type="Gene3D" id="2.40.160.50">
    <property type="entry name" value="membrane protein fhac: a member of the omp85/tpsb transporter family"/>
    <property type="match status" value="1"/>
</dbReference>
<evidence type="ECO:0000256" key="5">
    <source>
        <dbReference type="SAM" id="SignalP"/>
    </source>
</evidence>
<protein>
    <submittedName>
        <fullName evidence="7">Patatin-like phospholipase family protein</fullName>
    </submittedName>
</protein>
<dbReference type="InterPro" id="IPR016035">
    <property type="entry name" value="Acyl_Trfase/lysoPLipase"/>
</dbReference>
<feature type="signal peptide" evidence="5">
    <location>
        <begin position="1"/>
        <end position="35"/>
    </location>
</feature>
<evidence type="ECO:0000256" key="1">
    <source>
        <dbReference type="ARBA" id="ARBA00022801"/>
    </source>
</evidence>
<dbReference type="PANTHER" id="PTHR14226">
    <property type="entry name" value="NEUROPATHY TARGET ESTERASE/SWISS CHEESE D.MELANOGASTER"/>
    <property type="match status" value="1"/>
</dbReference>
<feature type="short sequence motif" description="DGA/G" evidence="4">
    <location>
        <begin position="226"/>
        <end position="228"/>
    </location>
</feature>
<feature type="chain" id="PRO_5028863508" evidence="5">
    <location>
        <begin position="36"/>
        <end position="754"/>
    </location>
</feature>
<dbReference type="AlphaFoldDB" id="A0A7G9QQJ3"/>
<dbReference type="GO" id="GO:0016042">
    <property type="term" value="P:lipid catabolic process"/>
    <property type="evidence" value="ECO:0007669"/>
    <property type="project" value="UniProtKB-UniRule"/>
</dbReference>
<dbReference type="PROSITE" id="PS51635">
    <property type="entry name" value="PNPLA"/>
    <property type="match status" value="1"/>
</dbReference>
<dbReference type="SUPFAM" id="SSF52151">
    <property type="entry name" value="FabD/lysophospholipase-like"/>
    <property type="match status" value="1"/>
</dbReference>
<dbReference type="KEGG" id="tbv:H9L17_10390"/>
<proteinExistence type="predicted"/>
<feature type="short sequence motif" description="GXGXXG" evidence="4">
    <location>
        <begin position="51"/>
        <end position="56"/>
    </location>
</feature>
<evidence type="ECO:0000259" key="6">
    <source>
        <dbReference type="PROSITE" id="PS51635"/>
    </source>
</evidence>
<feature type="active site" description="Proton acceptor" evidence="4">
    <location>
        <position position="226"/>
    </location>
</feature>
<keyword evidence="5" id="KW-0732">Signal</keyword>
<dbReference type="InterPro" id="IPR050301">
    <property type="entry name" value="NTE"/>
</dbReference>
<keyword evidence="8" id="KW-1185">Reference proteome</keyword>
<organism evidence="7 8">
    <name type="scientific">Thermomonas brevis</name>
    <dbReference type="NCBI Taxonomy" id="215691"/>
    <lineage>
        <taxon>Bacteria</taxon>
        <taxon>Pseudomonadati</taxon>
        <taxon>Pseudomonadota</taxon>
        <taxon>Gammaproteobacteria</taxon>
        <taxon>Lysobacterales</taxon>
        <taxon>Lysobacteraceae</taxon>
        <taxon>Thermomonas</taxon>
    </lineage>
</organism>
<evidence type="ECO:0000256" key="2">
    <source>
        <dbReference type="ARBA" id="ARBA00022963"/>
    </source>
</evidence>